<dbReference type="Pfam" id="PF16868">
    <property type="entry name" value="NMT1_3"/>
    <property type="match status" value="1"/>
</dbReference>
<keyword evidence="3" id="KW-1185">Reference proteome</keyword>
<name>A0A1G8PEB7_9RHOB</name>
<evidence type="ECO:0008006" key="4">
    <source>
        <dbReference type="Google" id="ProtNLM"/>
    </source>
</evidence>
<keyword evidence="1" id="KW-0732">Signal</keyword>
<dbReference type="SUPFAM" id="SSF53850">
    <property type="entry name" value="Periplasmic binding protein-like II"/>
    <property type="match status" value="1"/>
</dbReference>
<dbReference type="AlphaFoldDB" id="A0A1G8PEB7"/>
<proteinExistence type="predicted"/>
<dbReference type="OrthoDB" id="9776669at2"/>
<evidence type="ECO:0000313" key="3">
    <source>
        <dbReference type="Proteomes" id="UP000199093"/>
    </source>
</evidence>
<dbReference type="PANTHER" id="PTHR42941:SF1">
    <property type="entry name" value="SLL1037 PROTEIN"/>
    <property type="match status" value="1"/>
</dbReference>
<dbReference type="Gene3D" id="3.40.190.10">
    <property type="entry name" value="Periplasmic binding protein-like II"/>
    <property type="match status" value="2"/>
</dbReference>
<dbReference type="Proteomes" id="UP000199093">
    <property type="component" value="Unassembled WGS sequence"/>
</dbReference>
<feature type="chain" id="PRO_5011741561" description="TRAP transporter solute receptor, TAXI family" evidence="1">
    <location>
        <begin position="23"/>
        <end position="315"/>
    </location>
</feature>
<evidence type="ECO:0000313" key="2">
    <source>
        <dbReference type="EMBL" id="SDI90853.1"/>
    </source>
</evidence>
<dbReference type="NCBIfam" id="TIGR02122">
    <property type="entry name" value="TRAP_TAXI"/>
    <property type="match status" value="1"/>
</dbReference>
<feature type="signal peptide" evidence="1">
    <location>
        <begin position="1"/>
        <end position="22"/>
    </location>
</feature>
<dbReference type="InterPro" id="IPR011852">
    <property type="entry name" value="TRAP_TAXI"/>
</dbReference>
<protein>
    <recommendedName>
        <fullName evidence="4">TRAP transporter solute receptor, TAXI family</fullName>
    </recommendedName>
</protein>
<reference evidence="2 3" key="1">
    <citation type="submission" date="2016-10" db="EMBL/GenBank/DDBJ databases">
        <authorList>
            <person name="de Groot N.N."/>
        </authorList>
    </citation>
    <scope>NUCLEOTIDE SEQUENCE [LARGE SCALE GENOMIC DNA]</scope>
    <source>
        <strain evidence="2 3">DSM 26424</strain>
    </source>
</reference>
<dbReference type="EMBL" id="FNEJ01000012">
    <property type="protein sequence ID" value="SDI90853.1"/>
    <property type="molecule type" value="Genomic_DNA"/>
</dbReference>
<accession>A0A1G8PEB7</accession>
<gene>
    <name evidence="2" type="ORF">SAMN04487993_101289</name>
</gene>
<dbReference type="RefSeq" id="WP_089848350.1">
    <property type="nucleotide sequence ID" value="NZ_FNEJ01000012.1"/>
</dbReference>
<dbReference type="STRING" id="555512.SAMN04487993_101289"/>
<sequence>MQHILKTAVVTAGLMAAAPVSAQMVGLATTTGGATEQIGLHLATVLSDHSDLVIRPQVMANSSQYIPMVNAGRVEFGIANYPQVAHAMEGIGMSEGSANPDLRMIATILPFNAGLVVPVETGIESLADLEGQAVPRFPANSLGEFFFTAAMETGGVSYDEVKPVPTSNFGEQFNNIKSGLTDVTIGSVGAQSIMDVEASRGEVRYLSFKEGDEDILSRYLPGTSLTTWGDRGEAAGVTPDTVVLFYDYTLFAHKDVPDEVVTAALEALYTSADAARAGGALWSEYDETQLARVTTLPYHPAAEAFFRERGIWTEQ</sequence>
<organism evidence="2 3">
    <name type="scientific">Salipiger marinus</name>
    <dbReference type="NCBI Taxonomy" id="555512"/>
    <lineage>
        <taxon>Bacteria</taxon>
        <taxon>Pseudomonadati</taxon>
        <taxon>Pseudomonadota</taxon>
        <taxon>Alphaproteobacteria</taxon>
        <taxon>Rhodobacterales</taxon>
        <taxon>Roseobacteraceae</taxon>
        <taxon>Salipiger</taxon>
    </lineage>
</organism>
<dbReference type="PANTHER" id="PTHR42941">
    <property type="entry name" value="SLL1037 PROTEIN"/>
    <property type="match status" value="1"/>
</dbReference>
<evidence type="ECO:0000256" key="1">
    <source>
        <dbReference type="SAM" id="SignalP"/>
    </source>
</evidence>